<evidence type="ECO:0000313" key="5">
    <source>
        <dbReference type="EMBL" id="SDZ35254.1"/>
    </source>
</evidence>
<dbReference type="Gene3D" id="3.40.630.10">
    <property type="entry name" value="Zn peptidases"/>
    <property type="match status" value="1"/>
</dbReference>
<evidence type="ECO:0000256" key="2">
    <source>
        <dbReference type="ARBA" id="ARBA00022723"/>
    </source>
</evidence>
<keyword evidence="1" id="KW-0645">Protease</keyword>
<dbReference type="Pfam" id="PF01546">
    <property type="entry name" value="Peptidase_M20"/>
    <property type="match status" value="1"/>
</dbReference>
<dbReference type="Pfam" id="PF07687">
    <property type="entry name" value="M20_dimer"/>
    <property type="match status" value="1"/>
</dbReference>
<dbReference type="PANTHER" id="PTHR43270">
    <property type="entry name" value="BETA-ALA-HIS DIPEPTIDASE"/>
    <property type="match status" value="1"/>
</dbReference>
<feature type="domain" description="Peptidase M20 dimerisation" evidence="4">
    <location>
        <begin position="213"/>
        <end position="364"/>
    </location>
</feature>
<reference evidence="6" key="1">
    <citation type="submission" date="2016-10" db="EMBL/GenBank/DDBJ databases">
        <authorList>
            <person name="Varghese N."/>
            <person name="Submissions S."/>
        </authorList>
    </citation>
    <scope>NUCLEOTIDE SEQUENCE [LARGE SCALE GENOMIC DNA]</scope>
    <source>
        <strain evidence="6">CGMCC 4.3530</strain>
    </source>
</reference>
<sequence>MRKRMREDIAVSREVAVERATQYYDSGAFRSDLARRVAFHTESQDPQRADVLRQYLADEIAPAVERLGCTARIVDNPVPGGGPFLIAHRHEDDALPTLLTYGHGDVVLGHDAQWRDGLDPWRITVEGDRWYGRGTADNKGQHTINLAALEQVLEARGGRLGFNLKILLDMGEETGSPGLSEVCADLADDLAADLLIASDGCRLSAQRPTLFLGSRGAVNFSLRANLRDSAYHSGNWGGLLSNPASILANALASMIAPRGAVRVEGLRPAPIPASVRAALADITVDGGPGSPAIDADWGEPGLTPSERVFGWNTLEVLAFTAGTPQAPVNAIPGTAEAHCQLRFVVGTDWQDVERIVRAHLDDHGFPMIDVEVTSSVAATRLDPEDEWVRWALESLRRTTDVKPALLPNLGGTLPNDAFADVLGLPTIWVPHSYPACAQHAPNEHLLGTVARESLAIMAGLFWDLGDLRH</sequence>
<organism evidence="5 6">
    <name type="scientific">Saccharopolyspora shandongensis</name>
    <dbReference type="NCBI Taxonomy" id="418495"/>
    <lineage>
        <taxon>Bacteria</taxon>
        <taxon>Bacillati</taxon>
        <taxon>Actinomycetota</taxon>
        <taxon>Actinomycetes</taxon>
        <taxon>Pseudonocardiales</taxon>
        <taxon>Pseudonocardiaceae</taxon>
        <taxon>Saccharopolyspora</taxon>
    </lineage>
</organism>
<evidence type="ECO:0000259" key="4">
    <source>
        <dbReference type="Pfam" id="PF07687"/>
    </source>
</evidence>
<dbReference type="AlphaFoldDB" id="A0A1H3SBF0"/>
<dbReference type="Proteomes" id="UP000199529">
    <property type="component" value="Unassembled WGS sequence"/>
</dbReference>
<dbReference type="SUPFAM" id="SSF53187">
    <property type="entry name" value="Zn-dependent exopeptidases"/>
    <property type="match status" value="1"/>
</dbReference>
<dbReference type="PANTHER" id="PTHR43270:SF12">
    <property type="entry name" value="SUCCINYL-DIAMINOPIMELATE DESUCCINYLASE"/>
    <property type="match status" value="1"/>
</dbReference>
<dbReference type="EMBL" id="FNOK01000062">
    <property type="protein sequence ID" value="SDZ35254.1"/>
    <property type="molecule type" value="Genomic_DNA"/>
</dbReference>
<name>A0A1H3SBF0_9PSEU</name>
<evidence type="ECO:0000313" key="6">
    <source>
        <dbReference type="Proteomes" id="UP000199529"/>
    </source>
</evidence>
<dbReference type="GO" id="GO:0008233">
    <property type="term" value="F:peptidase activity"/>
    <property type="evidence" value="ECO:0007669"/>
    <property type="project" value="UniProtKB-KW"/>
</dbReference>
<dbReference type="STRING" id="418495.SAMN05216215_106231"/>
<dbReference type="InterPro" id="IPR002933">
    <property type="entry name" value="Peptidase_M20"/>
</dbReference>
<dbReference type="RefSeq" id="WP_342743218.1">
    <property type="nucleotide sequence ID" value="NZ_FNOK01000062.1"/>
</dbReference>
<protein>
    <submittedName>
        <fullName evidence="5">Acetylornithine deacetylase/Succinyl-diaminopimelate desuccinylase</fullName>
    </submittedName>
</protein>
<accession>A0A1H3SBF0</accession>
<dbReference type="GO" id="GO:0046872">
    <property type="term" value="F:metal ion binding"/>
    <property type="evidence" value="ECO:0007669"/>
    <property type="project" value="UniProtKB-KW"/>
</dbReference>
<evidence type="ECO:0000256" key="3">
    <source>
        <dbReference type="ARBA" id="ARBA00022801"/>
    </source>
</evidence>
<dbReference type="InterPro" id="IPR051458">
    <property type="entry name" value="Cyt/Met_Dipeptidase"/>
</dbReference>
<proteinExistence type="predicted"/>
<keyword evidence="6" id="KW-1185">Reference proteome</keyword>
<keyword evidence="3" id="KW-0378">Hydrolase</keyword>
<evidence type="ECO:0000256" key="1">
    <source>
        <dbReference type="ARBA" id="ARBA00022670"/>
    </source>
</evidence>
<dbReference type="InterPro" id="IPR011650">
    <property type="entry name" value="Peptidase_M20_dimer"/>
</dbReference>
<dbReference type="NCBIfam" id="NF005478">
    <property type="entry name" value="PRK07079.1"/>
    <property type="match status" value="1"/>
</dbReference>
<gene>
    <name evidence="5" type="ORF">SAMN05216215_106231</name>
</gene>
<dbReference type="Gene3D" id="3.30.70.360">
    <property type="match status" value="1"/>
</dbReference>
<keyword evidence="2" id="KW-0479">Metal-binding</keyword>
<dbReference type="GO" id="GO:0006508">
    <property type="term" value="P:proteolysis"/>
    <property type="evidence" value="ECO:0007669"/>
    <property type="project" value="UniProtKB-KW"/>
</dbReference>